<evidence type="ECO:0000313" key="2">
    <source>
        <dbReference type="Proteomes" id="UP000263900"/>
    </source>
</evidence>
<evidence type="ECO:0000313" key="1">
    <source>
        <dbReference type="EMBL" id="AXY78495.1"/>
    </source>
</evidence>
<proteinExistence type="predicted"/>
<dbReference type="Proteomes" id="UP000263900">
    <property type="component" value="Chromosome"/>
</dbReference>
<gene>
    <name evidence="1" type="ORF">D3H65_02610</name>
</gene>
<accession>A0A3B7N356</accession>
<sequence length="135" mass="15882">MKTRLNDCTEWFEFPATQELRKILQGMGNTDTLITELDGKPFEGMTLRLFNPVTRLWSIYWADSNAVTMDPPVLGSFEDGVGHFFTKDTFNGQEIIVRFNWDATNPEQPVWSQAFSADQGKTWEWNWYMYFCRME</sequence>
<organism evidence="1 2">
    <name type="scientific">Paraflavitalea soli</name>
    <dbReference type="NCBI Taxonomy" id="2315862"/>
    <lineage>
        <taxon>Bacteria</taxon>
        <taxon>Pseudomonadati</taxon>
        <taxon>Bacteroidota</taxon>
        <taxon>Chitinophagia</taxon>
        <taxon>Chitinophagales</taxon>
        <taxon>Chitinophagaceae</taxon>
        <taxon>Paraflavitalea</taxon>
    </lineage>
</organism>
<name>A0A3B7N356_9BACT</name>
<dbReference type="OrthoDB" id="9814791at2"/>
<evidence type="ECO:0008006" key="3">
    <source>
        <dbReference type="Google" id="ProtNLM"/>
    </source>
</evidence>
<dbReference type="EMBL" id="CP032157">
    <property type="protein sequence ID" value="AXY78495.1"/>
    <property type="molecule type" value="Genomic_DNA"/>
</dbReference>
<dbReference type="AlphaFoldDB" id="A0A3B7N356"/>
<dbReference type="KEGG" id="pseg:D3H65_02610"/>
<keyword evidence="2" id="KW-1185">Reference proteome</keyword>
<protein>
    <recommendedName>
        <fullName evidence="3">DUF1579 domain-containing protein</fullName>
    </recommendedName>
</protein>
<reference evidence="1 2" key="1">
    <citation type="submission" date="2018-09" db="EMBL/GenBank/DDBJ databases">
        <title>Genome sequencing of strain 6GH32-13.</title>
        <authorList>
            <person name="Weon H.-Y."/>
            <person name="Heo J."/>
            <person name="Kwon S.-W."/>
        </authorList>
    </citation>
    <scope>NUCLEOTIDE SEQUENCE [LARGE SCALE GENOMIC DNA]</scope>
    <source>
        <strain evidence="1 2">5GH32-13</strain>
    </source>
</reference>